<evidence type="ECO:0000313" key="2">
    <source>
        <dbReference type="EMBL" id="KAF2661817.1"/>
    </source>
</evidence>
<dbReference type="AlphaFoldDB" id="A0A6A6TRP0"/>
<feature type="compositionally biased region" description="Basic residues" evidence="1">
    <location>
        <begin position="145"/>
        <end position="154"/>
    </location>
</feature>
<gene>
    <name evidence="2" type="ORF">K491DRAFT_387581</name>
</gene>
<feature type="compositionally biased region" description="Basic and acidic residues" evidence="1">
    <location>
        <begin position="162"/>
        <end position="176"/>
    </location>
</feature>
<evidence type="ECO:0000256" key="1">
    <source>
        <dbReference type="SAM" id="MobiDB-lite"/>
    </source>
</evidence>
<accession>A0A6A6TRP0</accession>
<reference evidence="2" key="1">
    <citation type="journal article" date="2020" name="Stud. Mycol.">
        <title>101 Dothideomycetes genomes: a test case for predicting lifestyles and emergence of pathogens.</title>
        <authorList>
            <person name="Haridas S."/>
            <person name="Albert R."/>
            <person name="Binder M."/>
            <person name="Bloem J."/>
            <person name="Labutti K."/>
            <person name="Salamov A."/>
            <person name="Andreopoulos B."/>
            <person name="Baker S."/>
            <person name="Barry K."/>
            <person name="Bills G."/>
            <person name="Bluhm B."/>
            <person name="Cannon C."/>
            <person name="Castanera R."/>
            <person name="Culley D."/>
            <person name="Daum C."/>
            <person name="Ezra D."/>
            <person name="Gonzalez J."/>
            <person name="Henrissat B."/>
            <person name="Kuo A."/>
            <person name="Liang C."/>
            <person name="Lipzen A."/>
            <person name="Lutzoni F."/>
            <person name="Magnuson J."/>
            <person name="Mondo S."/>
            <person name="Nolan M."/>
            <person name="Ohm R."/>
            <person name="Pangilinan J."/>
            <person name="Park H.-J."/>
            <person name="Ramirez L."/>
            <person name="Alfaro M."/>
            <person name="Sun H."/>
            <person name="Tritt A."/>
            <person name="Yoshinaga Y."/>
            <person name="Zwiers L.-H."/>
            <person name="Turgeon B."/>
            <person name="Goodwin S."/>
            <person name="Spatafora J."/>
            <person name="Crous P."/>
            <person name="Grigoriev I."/>
        </authorList>
    </citation>
    <scope>NUCLEOTIDE SEQUENCE</scope>
    <source>
        <strain evidence="2">CBS 122681</strain>
    </source>
</reference>
<proteinExistence type="predicted"/>
<feature type="compositionally biased region" description="Basic and acidic residues" evidence="1">
    <location>
        <begin position="126"/>
        <end position="135"/>
    </location>
</feature>
<protein>
    <recommendedName>
        <fullName evidence="4">WW domain-containing protein</fullName>
    </recommendedName>
</protein>
<sequence>MSTLHPPSDAPPSYEAATGSGTTPNRLSMEERSARTERSGIPADRRRSMEDEQRELPPGWIRQFDSQEGHQFFVDTTKEPPRSIWVHPYDDPTFLSTLSPEERKKHSRLHRSSTLEDLAAEDTDNEDHHEAKLPPREGAAGQPKGIHKFGRKMKDKVTGTTHEQREQQRRQREEQERRIYQAHLRARQAMIRAMETSQPQLLGKDREGKDVYILPPGGDPMVMGTVEGTVGAWACRSLQASWVVQCLAD</sequence>
<evidence type="ECO:0000313" key="3">
    <source>
        <dbReference type="Proteomes" id="UP000799324"/>
    </source>
</evidence>
<dbReference type="Gene3D" id="2.20.70.10">
    <property type="match status" value="1"/>
</dbReference>
<dbReference type="EMBL" id="MU004292">
    <property type="protein sequence ID" value="KAF2661817.1"/>
    <property type="molecule type" value="Genomic_DNA"/>
</dbReference>
<feature type="region of interest" description="Disordered" evidence="1">
    <location>
        <begin position="95"/>
        <end position="176"/>
    </location>
</feature>
<name>A0A6A6TRP0_9PLEO</name>
<evidence type="ECO:0008006" key="4">
    <source>
        <dbReference type="Google" id="ProtNLM"/>
    </source>
</evidence>
<feature type="region of interest" description="Disordered" evidence="1">
    <location>
        <begin position="1"/>
        <end position="66"/>
    </location>
</feature>
<keyword evidence="3" id="KW-1185">Reference proteome</keyword>
<organism evidence="2 3">
    <name type="scientific">Lophiostoma macrostomum CBS 122681</name>
    <dbReference type="NCBI Taxonomy" id="1314788"/>
    <lineage>
        <taxon>Eukaryota</taxon>
        <taxon>Fungi</taxon>
        <taxon>Dikarya</taxon>
        <taxon>Ascomycota</taxon>
        <taxon>Pezizomycotina</taxon>
        <taxon>Dothideomycetes</taxon>
        <taxon>Pleosporomycetidae</taxon>
        <taxon>Pleosporales</taxon>
        <taxon>Lophiostomataceae</taxon>
        <taxon>Lophiostoma</taxon>
    </lineage>
</organism>
<feature type="compositionally biased region" description="Basic and acidic residues" evidence="1">
    <location>
        <begin position="28"/>
        <end position="55"/>
    </location>
</feature>
<dbReference type="OrthoDB" id="2367685at2759"/>
<dbReference type="Proteomes" id="UP000799324">
    <property type="component" value="Unassembled WGS sequence"/>
</dbReference>